<dbReference type="NCBIfam" id="TIGR01784">
    <property type="entry name" value="T_den_put_tspse"/>
    <property type="match status" value="1"/>
</dbReference>
<reference evidence="1 2" key="1">
    <citation type="submission" date="2020-08" db="EMBL/GenBank/DDBJ databases">
        <title>Functional genomics of gut bacteria from endangered species of beetles.</title>
        <authorList>
            <person name="Carlos-Shanley C."/>
        </authorList>
    </citation>
    <scope>NUCLEOTIDE SEQUENCE [LARGE SCALE GENOMIC DNA]</scope>
    <source>
        <strain evidence="1 2">S00070</strain>
    </source>
</reference>
<dbReference type="Proteomes" id="UP000524404">
    <property type="component" value="Unassembled WGS sequence"/>
</dbReference>
<comment type="caution">
    <text evidence="1">The sequence shown here is derived from an EMBL/GenBank/DDBJ whole genome shotgun (WGS) entry which is preliminary data.</text>
</comment>
<evidence type="ECO:0000313" key="2">
    <source>
        <dbReference type="Proteomes" id="UP000524404"/>
    </source>
</evidence>
<accession>A0A841EKJ3</accession>
<proteinExistence type="predicted"/>
<dbReference type="PANTHER" id="PTHR41317">
    <property type="entry name" value="PD-(D_E)XK NUCLEASE FAMILY TRANSPOSASE"/>
    <property type="match status" value="1"/>
</dbReference>
<gene>
    <name evidence="1" type="ORF">HNP25_002734</name>
</gene>
<dbReference type="InterPro" id="IPR010106">
    <property type="entry name" value="RpnA"/>
</dbReference>
<keyword evidence="2" id="KW-1185">Reference proteome</keyword>
<evidence type="ECO:0000313" key="1">
    <source>
        <dbReference type="EMBL" id="MBB6004072.1"/>
    </source>
</evidence>
<dbReference type="AlphaFoldDB" id="A0A841EKJ3"/>
<dbReference type="Pfam" id="PF12784">
    <property type="entry name" value="PDDEXK_2"/>
    <property type="match status" value="1"/>
</dbReference>
<name>A0A841EKJ3_9BACT</name>
<dbReference type="RefSeq" id="WP_184134855.1">
    <property type="nucleotide sequence ID" value="NZ_JACHKT010000019.1"/>
</dbReference>
<organism evidence="1 2">
    <name type="scientific">Arcicella rosea</name>
    <dbReference type="NCBI Taxonomy" id="502909"/>
    <lineage>
        <taxon>Bacteria</taxon>
        <taxon>Pseudomonadati</taxon>
        <taxon>Bacteroidota</taxon>
        <taxon>Cytophagia</taxon>
        <taxon>Cytophagales</taxon>
        <taxon>Flectobacillaceae</taxon>
        <taxon>Arcicella</taxon>
    </lineage>
</organism>
<protein>
    <submittedName>
        <fullName evidence="1">Putative transposase/invertase (TIGR01784 family)</fullName>
    </submittedName>
</protein>
<dbReference type="PANTHER" id="PTHR41317:SF1">
    <property type="entry name" value="PD-(D_E)XK NUCLEASE FAMILY TRANSPOSASE"/>
    <property type="match status" value="1"/>
</dbReference>
<dbReference type="EMBL" id="JACHKT010000019">
    <property type="protein sequence ID" value="MBB6004072.1"/>
    <property type="molecule type" value="Genomic_DNA"/>
</dbReference>
<sequence>MRAKYINPFTDFGFKKIFGEEASKPQLLDFLNALLPQANKIVDLSFKNAEQLGITEADRKAIYDIYCENESGEKFIVELQKAKQNYFRERTIYYSTFPIREQAEKGNWNYNLKAVYCIGILDFTFDDYEAEPEKHEVVHFIKLKDQKGKVFYDKLTYIYLEMPNFKKSEAELDTRLDKWLYFIQNLEDFQSIPVIFKEEVFSQAFEKAEIAKYNQVELDDYESSLKVFRDNKATFDYAKETAYNEGIAEGIKEGELKAKLEIAKTLKTNGVPMELIILTTKLRKEEIEKL</sequence>